<dbReference type="PROSITE" id="PS00269">
    <property type="entry name" value="DEFENSIN"/>
    <property type="match status" value="1"/>
</dbReference>
<name>A0A8C5UMT8_MICMU</name>
<dbReference type="InterPro" id="IPR016327">
    <property type="entry name" value="Alpha-defensin"/>
</dbReference>
<dbReference type="AlphaFoldDB" id="A0A8C5UMT8"/>
<dbReference type="Proteomes" id="UP000694394">
    <property type="component" value="Chromosome 20"/>
</dbReference>
<accession>A0A8C5UMT8</accession>
<dbReference type="GO" id="GO:0061844">
    <property type="term" value="P:antimicrobial humoral immune response mediated by antimicrobial peptide"/>
    <property type="evidence" value="ECO:0007669"/>
    <property type="project" value="TreeGrafter"/>
</dbReference>
<keyword evidence="7" id="KW-0211">Defensin</keyword>
<dbReference type="PANTHER" id="PTHR11876:SF19">
    <property type="entry name" value="NEUTROPHIL DEFENSIN 1-RELATED"/>
    <property type="match status" value="1"/>
</dbReference>
<dbReference type="Ensembl" id="ENSMICT00000003427.3">
    <property type="protein sequence ID" value="ENSMICP00000003117.3"/>
    <property type="gene ID" value="ENSMICG00000027124.2"/>
</dbReference>
<evidence type="ECO:0000256" key="3">
    <source>
        <dbReference type="ARBA" id="ARBA00022525"/>
    </source>
</evidence>
<sequence length="90" mass="9911">MRTLAFLAALLLVTQAQAGPLQGRDEEMPPQEWPMAEDRDVSISITWNENSIPQAPVRSMACACRRPACLAGETRLGTCHFGNNVFVFCC</sequence>
<dbReference type="EMBL" id="ABDC03023641">
    <property type="status" value="NOT_ANNOTATED_CDS"/>
    <property type="molecule type" value="Genomic_DNA"/>
</dbReference>
<dbReference type="GO" id="GO:0031012">
    <property type="term" value="C:extracellular matrix"/>
    <property type="evidence" value="ECO:0007669"/>
    <property type="project" value="TreeGrafter"/>
</dbReference>
<comment type="subcellular location">
    <subcellularLocation>
        <location evidence="1">Secreted</location>
    </subcellularLocation>
</comment>
<dbReference type="InterPro" id="IPR002366">
    <property type="entry name" value="Alpha-defensin_N"/>
</dbReference>
<dbReference type="InterPro" id="IPR006081">
    <property type="entry name" value="Alpha-defensin_C"/>
</dbReference>
<evidence type="ECO:0000313" key="13">
    <source>
        <dbReference type="Proteomes" id="UP000694394"/>
    </source>
</evidence>
<keyword evidence="3" id="KW-0964">Secreted</keyword>
<evidence type="ECO:0000256" key="8">
    <source>
        <dbReference type="ARBA" id="ARBA00023022"/>
    </source>
</evidence>
<dbReference type="Pfam" id="PF00879">
    <property type="entry name" value="Defensin_propep"/>
    <property type="match status" value="1"/>
</dbReference>
<evidence type="ECO:0000259" key="11">
    <source>
        <dbReference type="PROSITE" id="PS00269"/>
    </source>
</evidence>
<feature type="signal peptide" evidence="10">
    <location>
        <begin position="1"/>
        <end position="18"/>
    </location>
</feature>
<keyword evidence="4" id="KW-0929">Antimicrobial</keyword>
<keyword evidence="5" id="KW-0295">Fungicide</keyword>
<evidence type="ECO:0000256" key="4">
    <source>
        <dbReference type="ARBA" id="ARBA00022529"/>
    </source>
</evidence>
<reference evidence="12" key="2">
    <citation type="submission" date="2025-08" db="UniProtKB">
        <authorList>
            <consortium name="Ensembl"/>
        </authorList>
    </citation>
    <scope>IDENTIFICATION</scope>
</reference>
<evidence type="ECO:0000256" key="7">
    <source>
        <dbReference type="ARBA" id="ARBA00022940"/>
    </source>
</evidence>
<dbReference type="GO" id="GO:0050832">
    <property type="term" value="P:defense response to fungus"/>
    <property type="evidence" value="ECO:0007669"/>
    <property type="project" value="UniProtKB-KW"/>
</dbReference>
<evidence type="ECO:0000256" key="9">
    <source>
        <dbReference type="ARBA" id="ARBA00023157"/>
    </source>
</evidence>
<keyword evidence="6 10" id="KW-0732">Signal</keyword>
<dbReference type="InterPro" id="IPR006080">
    <property type="entry name" value="Beta/alpha-defensin_C"/>
</dbReference>
<evidence type="ECO:0000256" key="2">
    <source>
        <dbReference type="ARBA" id="ARBA00006519"/>
    </source>
</evidence>
<feature type="chain" id="PRO_5034145887" description="Mammalian defensins domain-containing protein" evidence="10">
    <location>
        <begin position="19"/>
        <end position="90"/>
    </location>
</feature>
<dbReference type="GO" id="GO:0019731">
    <property type="term" value="P:antibacterial humoral response"/>
    <property type="evidence" value="ECO:0007669"/>
    <property type="project" value="TreeGrafter"/>
</dbReference>
<dbReference type="GO" id="GO:0002227">
    <property type="term" value="P:innate immune response in mucosa"/>
    <property type="evidence" value="ECO:0007669"/>
    <property type="project" value="TreeGrafter"/>
</dbReference>
<dbReference type="Pfam" id="PF00323">
    <property type="entry name" value="Defensin_1"/>
    <property type="match status" value="1"/>
</dbReference>
<dbReference type="SMART" id="SM01418">
    <property type="entry name" value="Defensin_propep"/>
    <property type="match status" value="1"/>
</dbReference>
<feature type="domain" description="Mammalian defensins" evidence="11">
    <location>
        <begin position="62"/>
        <end position="90"/>
    </location>
</feature>
<dbReference type="GO" id="GO:0005615">
    <property type="term" value="C:extracellular space"/>
    <property type="evidence" value="ECO:0007669"/>
    <property type="project" value="InterPro"/>
</dbReference>
<protein>
    <recommendedName>
        <fullName evidence="11">Mammalian defensins domain-containing protein</fullName>
    </recommendedName>
</protein>
<evidence type="ECO:0000256" key="10">
    <source>
        <dbReference type="SAM" id="SignalP"/>
    </source>
</evidence>
<dbReference type="GO" id="GO:0050829">
    <property type="term" value="P:defense response to Gram-negative bacterium"/>
    <property type="evidence" value="ECO:0007669"/>
    <property type="project" value="TreeGrafter"/>
</dbReference>
<evidence type="ECO:0000256" key="6">
    <source>
        <dbReference type="ARBA" id="ARBA00022729"/>
    </source>
</evidence>
<evidence type="ECO:0000313" key="12">
    <source>
        <dbReference type="Ensembl" id="ENSMICP00000003117.3"/>
    </source>
</evidence>
<keyword evidence="13" id="KW-1185">Reference proteome</keyword>
<dbReference type="GO" id="GO:0051673">
    <property type="term" value="P:disruption of plasma membrane integrity in another organism"/>
    <property type="evidence" value="ECO:0007669"/>
    <property type="project" value="TreeGrafter"/>
</dbReference>
<reference evidence="12" key="3">
    <citation type="submission" date="2025-09" db="UniProtKB">
        <authorList>
            <consortium name="Ensembl"/>
        </authorList>
    </citation>
    <scope>IDENTIFICATION</scope>
</reference>
<dbReference type="GeneTree" id="ENSGT00940000153268"/>
<evidence type="ECO:0000256" key="5">
    <source>
        <dbReference type="ARBA" id="ARBA00022577"/>
    </source>
</evidence>
<reference evidence="12" key="1">
    <citation type="submission" date="2016-12" db="EMBL/GenBank/DDBJ databases">
        <title>Mouse lemur reference genome and diversity panel.</title>
        <authorList>
            <person name="Harris R."/>
            <person name="Larsen P."/>
            <person name="Liu Y."/>
            <person name="Hughes D.S."/>
            <person name="Murali S."/>
            <person name="Raveendran M."/>
            <person name="Korchina V."/>
            <person name="Wang M."/>
            <person name="Jhangiani S."/>
            <person name="Bandaranaike D."/>
            <person name="Bellair M."/>
            <person name="Blankenburg K."/>
            <person name="Chao H."/>
            <person name="Dahdouli M."/>
            <person name="Dinh H."/>
            <person name="Doddapaneni H."/>
            <person name="English A."/>
            <person name="Firestine M."/>
            <person name="Gnanaolivu R."/>
            <person name="Gross S."/>
            <person name="Hernandez B."/>
            <person name="Javaid M."/>
            <person name="Jayaseelan J."/>
            <person name="Jones J."/>
            <person name="Khan Z."/>
            <person name="Kovar C."/>
            <person name="Kurapati P."/>
            <person name="Le B."/>
            <person name="Lee S."/>
            <person name="Li M."/>
            <person name="Mathew T."/>
            <person name="Narasimhan A."/>
            <person name="Ngo D."/>
            <person name="Nguyen L."/>
            <person name="Okwuonu G."/>
            <person name="Ongeri F."/>
            <person name="Osuji N."/>
            <person name="Pu L.-L."/>
            <person name="Puazo M."/>
            <person name="Quiroz J."/>
            <person name="Raj R."/>
            <person name="Rajbhandari K."/>
            <person name="Reid J.G."/>
            <person name="Santibanez J."/>
            <person name="Sexton D."/>
            <person name="Skinner E."/>
            <person name="Vee V."/>
            <person name="Weissenberger G."/>
            <person name="Wu Y."/>
            <person name="Xin Y."/>
            <person name="Han Y."/>
            <person name="Campbell C."/>
            <person name="Brown A."/>
            <person name="Sullivan B."/>
            <person name="Shelton J."/>
            <person name="Brown S."/>
            <person name="Dudchenko O."/>
            <person name="Machol I."/>
            <person name="Durand N."/>
            <person name="Shamim M."/>
            <person name="Lieberman A."/>
            <person name="Muzny D.M."/>
            <person name="Richards S."/>
            <person name="Yoder A."/>
            <person name="Worley K.C."/>
            <person name="Rogers J."/>
            <person name="Gibbs R.A."/>
        </authorList>
    </citation>
    <scope>NUCLEOTIDE SEQUENCE [LARGE SCALE GENOMIC DNA]</scope>
</reference>
<proteinExistence type="inferred from homology"/>
<keyword evidence="9" id="KW-1015">Disulfide bond</keyword>
<dbReference type="GO" id="GO:0071222">
    <property type="term" value="P:cellular response to lipopolysaccharide"/>
    <property type="evidence" value="ECO:0007669"/>
    <property type="project" value="TreeGrafter"/>
</dbReference>
<evidence type="ECO:0000256" key="1">
    <source>
        <dbReference type="ARBA" id="ARBA00004613"/>
    </source>
</evidence>
<organism evidence="12 13">
    <name type="scientific">Microcebus murinus</name>
    <name type="common">Gray mouse lemur</name>
    <name type="synonym">Lemur murinus</name>
    <dbReference type="NCBI Taxonomy" id="30608"/>
    <lineage>
        <taxon>Eukaryota</taxon>
        <taxon>Metazoa</taxon>
        <taxon>Chordata</taxon>
        <taxon>Craniata</taxon>
        <taxon>Vertebrata</taxon>
        <taxon>Euteleostomi</taxon>
        <taxon>Mammalia</taxon>
        <taxon>Eutheria</taxon>
        <taxon>Euarchontoglires</taxon>
        <taxon>Primates</taxon>
        <taxon>Strepsirrhini</taxon>
        <taxon>Lemuriformes</taxon>
        <taxon>Cheirogaleidae</taxon>
        <taxon>Microcebus</taxon>
    </lineage>
</organism>
<dbReference type="SUPFAM" id="SSF57392">
    <property type="entry name" value="Defensin-like"/>
    <property type="match status" value="1"/>
</dbReference>
<dbReference type="SMART" id="SM00048">
    <property type="entry name" value="DEFSN"/>
    <property type="match status" value="1"/>
</dbReference>
<dbReference type="PANTHER" id="PTHR11876">
    <property type="entry name" value="ALPHA-DEFENSIN 1"/>
    <property type="match status" value="1"/>
</dbReference>
<dbReference type="GO" id="GO:0050830">
    <property type="term" value="P:defense response to Gram-positive bacterium"/>
    <property type="evidence" value="ECO:0007669"/>
    <property type="project" value="TreeGrafter"/>
</dbReference>
<keyword evidence="8" id="KW-0044">Antibiotic</keyword>
<comment type="similarity">
    <text evidence="2">Belongs to the alpha-defensin family.</text>
</comment>
<dbReference type="GO" id="GO:0031640">
    <property type="term" value="P:killing of cells of another organism"/>
    <property type="evidence" value="ECO:0007669"/>
    <property type="project" value="UniProtKB-KW"/>
</dbReference>
<dbReference type="PIRSF" id="PIRSF001875">
    <property type="entry name" value="Alpha-defensin"/>
    <property type="match status" value="1"/>
</dbReference>